<keyword evidence="5" id="KW-1185">Reference proteome</keyword>
<dbReference type="AlphaFoldDB" id="A0A379EUA5"/>
<feature type="transmembrane region" description="Helical" evidence="1">
    <location>
        <begin position="7"/>
        <end position="27"/>
    </location>
</feature>
<protein>
    <submittedName>
        <fullName evidence="3">Uncharacterized protein</fullName>
    </submittedName>
</protein>
<name>A0A379EUA5_9PAST</name>
<accession>A0A379EUA5</accession>
<sequence length="68" mass="7455">MKTSHKLTYVASFMIGMGSILNIGSIFTPINVRPASDDQIKLKEDWNAVGGYLYKAMRKSEDAGKTTG</sequence>
<evidence type="ECO:0000313" key="2">
    <source>
        <dbReference type="EMBL" id="GJH43251.1"/>
    </source>
</evidence>
<evidence type="ECO:0000313" key="4">
    <source>
        <dbReference type="Proteomes" id="UP000254704"/>
    </source>
</evidence>
<keyword evidence="1" id="KW-1133">Transmembrane helix</keyword>
<keyword evidence="1" id="KW-0812">Transmembrane</keyword>
<proteinExistence type="predicted"/>
<organism evidence="3 4">
    <name type="scientific">Pasteurella canis</name>
    <dbReference type="NCBI Taxonomy" id="753"/>
    <lineage>
        <taxon>Bacteria</taxon>
        <taxon>Pseudomonadati</taxon>
        <taxon>Pseudomonadota</taxon>
        <taxon>Gammaproteobacteria</taxon>
        <taxon>Pasteurellales</taxon>
        <taxon>Pasteurellaceae</taxon>
        <taxon>Pasteurella</taxon>
    </lineage>
</organism>
<dbReference type="EMBL" id="UGTV01000015">
    <property type="protein sequence ID" value="SUC09882.1"/>
    <property type="molecule type" value="Genomic_DNA"/>
</dbReference>
<evidence type="ECO:0000256" key="1">
    <source>
        <dbReference type="SAM" id="Phobius"/>
    </source>
</evidence>
<dbReference type="Proteomes" id="UP001052140">
    <property type="component" value="Unassembled WGS sequence"/>
</dbReference>
<evidence type="ECO:0000313" key="5">
    <source>
        <dbReference type="Proteomes" id="UP001052140"/>
    </source>
</evidence>
<evidence type="ECO:0000313" key="3">
    <source>
        <dbReference type="EMBL" id="SUC09882.1"/>
    </source>
</evidence>
<reference evidence="3 4" key="1">
    <citation type="submission" date="2018-06" db="EMBL/GenBank/DDBJ databases">
        <authorList>
            <consortium name="Pathogen Informatics"/>
            <person name="Doyle S."/>
        </authorList>
    </citation>
    <scope>NUCLEOTIDE SEQUENCE [LARGE SCALE GENOMIC DNA]</scope>
    <source>
        <strain evidence="3 4">NCTC11621</strain>
    </source>
</reference>
<dbReference type="RefSeq" id="WP_115322743.1">
    <property type="nucleotide sequence ID" value="NZ_BPUX01000023.1"/>
</dbReference>
<dbReference type="EMBL" id="BPUX01000023">
    <property type="protein sequence ID" value="GJH43251.1"/>
    <property type="molecule type" value="Genomic_DNA"/>
</dbReference>
<keyword evidence="1" id="KW-0472">Membrane</keyword>
<dbReference type="Proteomes" id="UP000254704">
    <property type="component" value="Unassembled WGS sequence"/>
</dbReference>
<reference evidence="2" key="2">
    <citation type="submission" date="2024-05" db="EMBL/GenBank/DDBJ databases">
        <title>Determining zoonotic pasteurella genome.</title>
        <authorList>
            <person name="Maeda T."/>
            <person name="Takahashi T."/>
            <person name="Yoshida H."/>
        </authorList>
    </citation>
    <scope>NUCLEOTIDE SEQUENCE</scope>
    <source>
        <strain evidence="2">PA42</strain>
    </source>
</reference>
<gene>
    <name evidence="3" type="ORF">NCTC11621_00908</name>
    <name evidence="2" type="ORF">PA42_14250</name>
</gene>